<keyword evidence="4 5" id="KW-0456">Lyase</keyword>
<comment type="pathway">
    <text evidence="5 8">Amino-acid biosynthesis; L-lysine biosynthesis via DAP pathway; L-lysine from DL-2,6-diaminopimelate: step 1/1.</text>
</comment>
<evidence type="ECO:0000256" key="2">
    <source>
        <dbReference type="ARBA" id="ARBA00022793"/>
    </source>
</evidence>
<feature type="binding site" evidence="5">
    <location>
        <position position="332"/>
    </location>
    <ligand>
        <name>substrate</name>
    </ligand>
</feature>
<dbReference type="GO" id="GO:0008836">
    <property type="term" value="F:diaminopimelate decarboxylase activity"/>
    <property type="evidence" value="ECO:0007669"/>
    <property type="project" value="UniProtKB-UniRule"/>
</dbReference>
<evidence type="ECO:0000256" key="6">
    <source>
        <dbReference type="NCBIfam" id="TIGR01048"/>
    </source>
</evidence>
<dbReference type="CDD" id="cd06828">
    <property type="entry name" value="PLPDE_III_DapDC"/>
    <property type="match status" value="1"/>
</dbReference>
<keyword evidence="5" id="KW-0028">Amino-acid biosynthesis</keyword>
<proteinExistence type="inferred from homology"/>
<sequence>MSPTEKDLILAAEKFGTPLYLYDADLVVQRYRELQKFIEWPRLRIHYAMKANYNPGLLEILHGIDAHLDTVSPAEVLMAKRLGFDEHRILYTANNMTDDEVRAIRASGVLINIDSLSRLVRFGEEFPGSRVCLRFNPDVVDGEDPKVRTGGDLAKFGILLQDVEKAKRITERYRLTVVGLHEHTGSGLTMTESVYRSMKNLMAIATPENFPDLEFLDFGGGFKVPYRPSEPCVDYPAMGAEITRLFAAFCREYGKELEMRFEPGKYVVAEAGYLIVQVNTIKYNKERAIAGCDSGFPQLIRPTLYDAYHHIVNLTNPLGEPHPYDIYGNICETGDRFAEQRPIPEIREGDLLAIQNAGAYCYSMGGVYNLRPMPAEVILRRGELRLVRRRLTNRELVDRILEESLPIDHREP</sequence>
<dbReference type="PRINTS" id="PR01181">
    <property type="entry name" value="DAPDCRBXLASE"/>
</dbReference>
<evidence type="ECO:0000259" key="9">
    <source>
        <dbReference type="Pfam" id="PF02784"/>
    </source>
</evidence>
<feature type="modified residue" description="N6-(pyridoxal phosphate)lysine" evidence="5 7">
    <location>
        <position position="50"/>
    </location>
</feature>
<dbReference type="PANTHER" id="PTHR43727">
    <property type="entry name" value="DIAMINOPIMELATE DECARBOXYLASE"/>
    <property type="match status" value="1"/>
</dbReference>
<dbReference type="InterPro" id="IPR002986">
    <property type="entry name" value="DAP_deCOOHase_LysA"/>
</dbReference>
<protein>
    <recommendedName>
        <fullName evidence="5 6">Diaminopimelate decarboxylase</fullName>
        <shortName evidence="5">DAP decarboxylase</shortName>
        <shortName evidence="5">DAPDC</shortName>
        <ecNumber evidence="5 6">4.1.1.20</ecNumber>
    </recommendedName>
</protein>
<comment type="function">
    <text evidence="5">Specifically catalyzes the decarboxylation of meso-diaminopimelate (meso-DAP) to L-lysine.</text>
</comment>
<dbReference type="Gene3D" id="3.20.20.10">
    <property type="entry name" value="Alanine racemase"/>
    <property type="match status" value="1"/>
</dbReference>
<comment type="cofactor">
    <cofactor evidence="1 5 7 8">
        <name>pyridoxal 5'-phosphate</name>
        <dbReference type="ChEBI" id="CHEBI:597326"/>
    </cofactor>
</comment>
<evidence type="ECO:0000256" key="4">
    <source>
        <dbReference type="ARBA" id="ARBA00023239"/>
    </source>
</evidence>
<evidence type="ECO:0000256" key="7">
    <source>
        <dbReference type="PIRSR" id="PIRSR600183-50"/>
    </source>
</evidence>
<comment type="catalytic activity">
    <reaction evidence="5 8">
        <text>meso-2,6-diaminopimelate + H(+) = L-lysine + CO2</text>
        <dbReference type="Rhea" id="RHEA:15101"/>
        <dbReference type="ChEBI" id="CHEBI:15378"/>
        <dbReference type="ChEBI" id="CHEBI:16526"/>
        <dbReference type="ChEBI" id="CHEBI:32551"/>
        <dbReference type="ChEBI" id="CHEBI:57791"/>
        <dbReference type="EC" id="4.1.1.20"/>
    </reaction>
</comment>
<dbReference type="GO" id="GO:0030170">
    <property type="term" value="F:pyridoxal phosphate binding"/>
    <property type="evidence" value="ECO:0007669"/>
    <property type="project" value="UniProtKB-UniRule"/>
</dbReference>
<dbReference type="InterPro" id="IPR022644">
    <property type="entry name" value="De-COase2_N"/>
</dbReference>
<dbReference type="UniPathway" id="UPA00034">
    <property type="reaction ID" value="UER00027"/>
</dbReference>
<dbReference type="Pfam" id="PF02784">
    <property type="entry name" value="Orn_Arg_deC_N"/>
    <property type="match status" value="1"/>
</dbReference>
<dbReference type="EC" id="4.1.1.20" evidence="5 6"/>
<comment type="subunit">
    <text evidence="5">Homodimer.</text>
</comment>
<dbReference type="NCBIfam" id="TIGR01048">
    <property type="entry name" value="lysA"/>
    <property type="match status" value="1"/>
</dbReference>
<reference evidence="10" key="1">
    <citation type="submission" date="2019-02" db="EMBL/GenBank/DDBJ databases">
        <authorList>
            <person name="Gruber-Vodicka R. H."/>
            <person name="Seah K. B. B."/>
        </authorList>
    </citation>
    <scope>NUCLEOTIDE SEQUENCE</scope>
    <source>
        <strain evidence="10">BECK_BZ123</strain>
    </source>
</reference>
<organism evidence="10">
    <name type="scientific">Candidatus Kentrum sp. TC</name>
    <dbReference type="NCBI Taxonomy" id="2126339"/>
    <lineage>
        <taxon>Bacteria</taxon>
        <taxon>Pseudomonadati</taxon>
        <taxon>Pseudomonadota</taxon>
        <taxon>Gammaproteobacteria</taxon>
        <taxon>Candidatus Kentrum</taxon>
    </lineage>
</organism>
<evidence type="ECO:0000256" key="3">
    <source>
        <dbReference type="ARBA" id="ARBA00022898"/>
    </source>
</evidence>
<dbReference type="GO" id="GO:0009089">
    <property type="term" value="P:lysine biosynthetic process via diaminopimelate"/>
    <property type="evidence" value="ECO:0007669"/>
    <property type="project" value="UniProtKB-UniRule"/>
</dbReference>
<gene>
    <name evidence="5" type="primary">lysA</name>
    <name evidence="10" type="ORF">BECKTC1821D_GA0114238_11136</name>
</gene>
<dbReference type="SUPFAM" id="SSF50621">
    <property type="entry name" value="Alanine racemase C-terminal domain-like"/>
    <property type="match status" value="1"/>
</dbReference>
<feature type="binding site" evidence="5">
    <location>
        <position position="360"/>
    </location>
    <ligand>
        <name>pyridoxal 5'-phosphate</name>
        <dbReference type="ChEBI" id="CHEBI:597326"/>
    </ligand>
</feature>
<keyword evidence="2 5" id="KW-0210">Decarboxylase</keyword>
<evidence type="ECO:0000256" key="8">
    <source>
        <dbReference type="RuleBase" id="RU003738"/>
    </source>
</evidence>
<feature type="binding site" evidence="5">
    <location>
        <position position="360"/>
    </location>
    <ligand>
        <name>substrate</name>
    </ligand>
</feature>
<feature type="domain" description="Orn/DAP/Arg decarboxylase 2 N-terminal" evidence="9">
    <location>
        <begin position="27"/>
        <end position="269"/>
    </location>
</feature>
<dbReference type="InterPro" id="IPR000183">
    <property type="entry name" value="Orn/DAP/Arg_de-COase"/>
</dbReference>
<dbReference type="InterPro" id="IPR009006">
    <property type="entry name" value="Ala_racemase/Decarboxylase_C"/>
</dbReference>
<name>A0A450Z9Y6_9GAMM</name>
<dbReference type="PRINTS" id="PR01179">
    <property type="entry name" value="ODADCRBXLASE"/>
</dbReference>
<dbReference type="SUPFAM" id="SSF51419">
    <property type="entry name" value="PLP-binding barrel"/>
    <property type="match status" value="1"/>
</dbReference>
<evidence type="ECO:0000256" key="5">
    <source>
        <dbReference type="HAMAP-Rule" id="MF_02120"/>
    </source>
</evidence>
<dbReference type="Gene3D" id="2.40.37.10">
    <property type="entry name" value="Lyase, Ornithine Decarboxylase, Chain A, domain 1"/>
    <property type="match status" value="1"/>
</dbReference>
<feature type="binding site" evidence="5">
    <location>
        <position position="305"/>
    </location>
    <ligand>
        <name>substrate</name>
    </ligand>
</feature>
<accession>A0A450Z9Y6</accession>
<dbReference type="AlphaFoldDB" id="A0A450Z9Y6"/>
<evidence type="ECO:0000313" key="10">
    <source>
        <dbReference type="EMBL" id="VFK50614.1"/>
    </source>
</evidence>
<comment type="caution">
    <text evidence="5">Lacks conserved residue(s) required for the propagation of feature annotation.</text>
</comment>
<keyword evidence="3 5" id="KW-0663">Pyridoxal phosphate</keyword>
<dbReference type="InterPro" id="IPR029066">
    <property type="entry name" value="PLP-binding_barrel"/>
</dbReference>
<comment type="similarity">
    <text evidence="5">Belongs to the Orn/Lys/Arg decarboxylase class-II family. LysA subfamily.</text>
</comment>
<feature type="binding site" evidence="5">
    <location>
        <position position="301"/>
    </location>
    <ligand>
        <name>substrate</name>
    </ligand>
</feature>
<dbReference type="PANTHER" id="PTHR43727:SF2">
    <property type="entry name" value="GROUP IV DECARBOXYLASE"/>
    <property type="match status" value="1"/>
</dbReference>
<dbReference type="EMBL" id="CAADFS010000113">
    <property type="protein sequence ID" value="VFK50614.1"/>
    <property type="molecule type" value="Genomic_DNA"/>
</dbReference>
<keyword evidence="5 8" id="KW-0457">Lysine biosynthesis</keyword>
<dbReference type="HAMAP" id="MF_02120">
    <property type="entry name" value="LysA"/>
    <property type="match status" value="1"/>
</dbReference>
<feature type="binding site" evidence="5">
    <location>
        <position position="221"/>
    </location>
    <ligand>
        <name>pyridoxal 5'-phosphate</name>
        <dbReference type="ChEBI" id="CHEBI:597326"/>
    </ligand>
</feature>
<evidence type="ECO:0000256" key="1">
    <source>
        <dbReference type="ARBA" id="ARBA00001933"/>
    </source>
</evidence>
<feature type="active site" description="Proton donor" evidence="7">
    <location>
        <position position="331"/>
    </location>
</feature>